<feature type="transmembrane region" description="Helical" evidence="5">
    <location>
        <begin position="68"/>
        <end position="90"/>
    </location>
</feature>
<comment type="subcellular location">
    <subcellularLocation>
        <location evidence="1">Membrane</location>
        <topology evidence="1">Multi-pass membrane protein</topology>
    </subcellularLocation>
</comment>
<evidence type="ECO:0000313" key="6">
    <source>
        <dbReference type="EMBL" id="GHO42204.1"/>
    </source>
</evidence>
<keyword evidence="7" id="KW-1185">Reference proteome</keyword>
<feature type="transmembrane region" description="Helical" evidence="5">
    <location>
        <begin position="37"/>
        <end position="62"/>
    </location>
</feature>
<evidence type="ECO:0000256" key="2">
    <source>
        <dbReference type="ARBA" id="ARBA00022692"/>
    </source>
</evidence>
<accession>A0A8J3HZM8</accession>
<evidence type="ECO:0000256" key="4">
    <source>
        <dbReference type="ARBA" id="ARBA00023136"/>
    </source>
</evidence>
<proteinExistence type="predicted"/>
<gene>
    <name evidence="6" type="ORF">KSX_03670</name>
</gene>
<dbReference type="InterPro" id="IPR032808">
    <property type="entry name" value="DoxX"/>
</dbReference>
<dbReference type="GO" id="GO:0016020">
    <property type="term" value="C:membrane"/>
    <property type="evidence" value="ECO:0007669"/>
    <property type="project" value="UniProtKB-SubCell"/>
</dbReference>
<dbReference type="Pfam" id="PF13564">
    <property type="entry name" value="DoxX_2"/>
    <property type="match status" value="1"/>
</dbReference>
<comment type="caution">
    <text evidence="6">The sequence shown here is derived from an EMBL/GenBank/DDBJ whole genome shotgun (WGS) entry which is preliminary data.</text>
</comment>
<reference evidence="6" key="1">
    <citation type="submission" date="2020-10" db="EMBL/GenBank/DDBJ databases">
        <title>Taxonomic study of unclassified bacteria belonging to the class Ktedonobacteria.</title>
        <authorList>
            <person name="Yabe S."/>
            <person name="Wang C.M."/>
            <person name="Zheng Y."/>
            <person name="Sakai Y."/>
            <person name="Cavaletti L."/>
            <person name="Monciardini P."/>
            <person name="Donadio S."/>
        </authorList>
    </citation>
    <scope>NUCLEOTIDE SEQUENCE</scope>
    <source>
        <strain evidence="6">SOSP1-1</strain>
    </source>
</reference>
<evidence type="ECO:0000256" key="1">
    <source>
        <dbReference type="ARBA" id="ARBA00004141"/>
    </source>
</evidence>
<dbReference type="Proteomes" id="UP000612362">
    <property type="component" value="Unassembled WGS sequence"/>
</dbReference>
<name>A0A8J3HZM8_9CHLR</name>
<feature type="transmembrane region" description="Helical" evidence="5">
    <location>
        <begin position="6"/>
        <end position="25"/>
    </location>
</feature>
<protein>
    <recommendedName>
        <fullName evidence="8">DoxX family protein</fullName>
    </recommendedName>
</protein>
<evidence type="ECO:0000313" key="7">
    <source>
        <dbReference type="Proteomes" id="UP000612362"/>
    </source>
</evidence>
<organism evidence="6 7">
    <name type="scientific">Ktedonospora formicarum</name>
    <dbReference type="NCBI Taxonomy" id="2778364"/>
    <lineage>
        <taxon>Bacteria</taxon>
        <taxon>Bacillati</taxon>
        <taxon>Chloroflexota</taxon>
        <taxon>Ktedonobacteria</taxon>
        <taxon>Ktedonobacterales</taxon>
        <taxon>Ktedonobacteraceae</taxon>
        <taxon>Ktedonospora</taxon>
    </lineage>
</organism>
<dbReference type="RefSeq" id="WP_220191778.1">
    <property type="nucleotide sequence ID" value="NZ_BNJF01000001.1"/>
</dbReference>
<dbReference type="AlphaFoldDB" id="A0A8J3HZM8"/>
<sequence>MNLVLWIVQGLLAASCIISGVLKAFPPQTTVYRLFPWASHVPAALVRVIGASELLAGIGLVLPSAFLILPWLTTAAAAGLVLLMLSAALFHAWRREFSSIGITIVLLVLAMFIVIGRWAWA</sequence>
<feature type="transmembrane region" description="Helical" evidence="5">
    <location>
        <begin position="97"/>
        <end position="120"/>
    </location>
</feature>
<keyword evidence="4 5" id="KW-0472">Membrane</keyword>
<evidence type="ECO:0008006" key="8">
    <source>
        <dbReference type="Google" id="ProtNLM"/>
    </source>
</evidence>
<keyword evidence="3 5" id="KW-1133">Transmembrane helix</keyword>
<keyword evidence="2 5" id="KW-0812">Transmembrane</keyword>
<evidence type="ECO:0000256" key="3">
    <source>
        <dbReference type="ARBA" id="ARBA00022989"/>
    </source>
</evidence>
<evidence type="ECO:0000256" key="5">
    <source>
        <dbReference type="SAM" id="Phobius"/>
    </source>
</evidence>
<dbReference type="EMBL" id="BNJF01000001">
    <property type="protein sequence ID" value="GHO42204.1"/>
    <property type="molecule type" value="Genomic_DNA"/>
</dbReference>